<comment type="similarity">
    <text evidence="3">Belongs to the acetyltransferase family. RimJ subfamily.</text>
</comment>
<name>A0A399RHR8_9PROT</name>
<evidence type="ECO:0000256" key="3">
    <source>
        <dbReference type="ARBA" id="ARBA00038502"/>
    </source>
</evidence>
<dbReference type="InterPro" id="IPR051531">
    <property type="entry name" value="N-acetyltransferase"/>
</dbReference>
<dbReference type="PANTHER" id="PTHR43792">
    <property type="entry name" value="GNAT FAMILY, PUTATIVE (AFU_ORTHOLOGUE AFUA_3G00765)-RELATED-RELATED"/>
    <property type="match status" value="1"/>
</dbReference>
<gene>
    <name evidence="6" type="ORF">D1222_00880</name>
</gene>
<feature type="region of interest" description="Disordered" evidence="4">
    <location>
        <begin position="173"/>
        <end position="223"/>
    </location>
</feature>
<organism evidence="6 7">
    <name type="scientific">Henriciella algicola</name>
    <dbReference type="NCBI Taxonomy" id="1608422"/>
    <lineage>
        <taxon>Bacteria</taxon>
        <taxon>Pseudomonadati</taxon>
        <taxon>Pseudomonadota</taxon>
        <taxon>Alphaproteobacteria</taxon>
        <taxon>Hyphomonadales</taxon>
        <taxon>Hyphomonadaceae</taxon>
        <taxon>Henriciella</taxon>
    </lineage>
</organism>
<dbReference type="GO" id="GO:0008999">
    <property type="term" value="F:protein-N-terminal-alanine acetyltransferase activity"/>
    <property type="evidence" value="ECO:0007669"/>
    <property type="project" value="TreeGrafter"/>
</dbReference>
<protein>
    <submittedName>
        <fullName evidence="6">GNAT family N-acetyltransferase</fullName>
    </submittedName>
</protein>
<evidence type="ECO:0000259" key="5">
    <source>
        <dbReference type="PROSITE" id="PS51186"/>
    </source>
</evidence>
<feature type="compositionally biased region" description="Basic and acidic residues" evidence="4">
    <location>
        <begin position="179"/>
        <end position="189"/>
    </location>
</feature>
<dbReference type="InterPro" id="IPR000182">
    <property type="entry name" value="GNAT_dom"/>
</dbReference>
<keyword evidence="2" id="KW-0012">Acyltransferase</keyword>
<accession>A0A399RHR8</accession>
<sequence>MFELVALHECDPKRVARFLTLNRERFRPYAPTRSEHYYTNSHWRAACKRSKIEWKEGRAYRFVVMHKNEEVIGKIDLDHIRRGPFSTGDFGYFLDRRHEGQSIMRRAMEEVLSMVFTDFKLNRVQAAIMPQNTRSSGLVKRLGFREIGLAERYLKLDGEWRDHLLFELVSRKPAAQAPADEKTAEKPAEKPVTPQADSEPVDAEIITDAPAGDEPEKETKETS</sequence>
<dbReference type="PROSITE" id="PS51186">
    <property type="entry name" value="GNAT"/>
    <property type="match status" value="1"/>
</dbReference>
<proteinExistence type="inferred from homology"/>
<dbReference type="InterPro" id="IPR016181">
    <property type="entry name" value="Acyl_CoA_acyltransferase"/>
</dbReference>
<dbReference type="PANTHER" id="PTHR43792:SF8">
    <property type="entry name" value="[RIBOSOMAL PROTEIN US5]-ALANINE N-ACETYLTRANSFERASE"/>
    <property type="match status" value="1"/>
</dbReference>
<evidence type="ECO:0000313" key="7">
    <source>
        <dbReference type="Proteomes" id="UP000265845"/>
    </source>
</evidence>
<dbReference type="Gene3D" id="3.40.630.30">
    <property type="match status" value="1"/>
</dbReference>
<evidence type="ECO:0000256" key="1">
    <source>
        <dbReference type="ARBA" id="ARBA00022679"/>
    </source>
</evidence>
<reference evidence="6 7" key="1">
    <citation type="submission" date="2018-08" db="EMBL/GenBank/DDBJ databases">
        <title>Henriciella mobilis sp. nov., isolated from seawater.</title>
        <authorList>
            <person name="Cheng H."/>
            <person name="Wu Y.-H."/>
            <person name="Xu X.-W."/>
            <person name="Guo L.-L."/>
        </authorList>
    </citation>
    <scope>NUCLEOTIDE SEQUENCE [LARGE SCALE GENOMIC DNA]</scope>
    <source>
        <strain evidence="6 7">CCUG67844</strain>
    </source>
</reference>
<evidence type="ECO:0000256" key="4">
    <source>
        <dbReference type="SAM" id="MobiDB-lite"/>
    </source>
</evidence>
<dbReference type="Proteomes" id="UP000265845">
    <property type="component" value="Unassembled WGS sequence"/>
</dbReference>
<dbReference type="SUPFAM" id="SSF55729">
    <property type="entry name" value="Acyl-CoA N-acyltransferases (Nat)"/>
    <property type="match status" value="1"/>
</dbReference>
<keyword evidence="7" id="KW-1185">Reference proteome</keyword>
<feature type="domain" description="N-acetyltransferase" evidence="5">
    <location>
        <begin position="5"/>
        <end position="167"/>
    </location>
</feature>
<comment type="caution">
    <text evidence="6">The sequence shown here is derived from an EMBL/GenBank/DDBJ whole genome shotgun (WGS) entry which is preliminary data.</text>
</comment>
<dbReference type="GO" id="GO:0005737">
    <property type="term" value="C:cytoplasm"/>
    <property type="evidence" value="ECO:0007669"/>
    <property type="project" value="TreeGrafter"/>
</dbReference>
<dbReference type="RefSeq" id="WP_119452359.1">
    <property type="nucleotide sequence ID" value="NZ_QWGA01000003.1"/>
</dbReference>
<dbReference type="EMBL" id="QWGA01000003">
    <property type="protein sequence ID" value="RIJ30858.1"/>
    <property type="molecule type" value="Genomic_DNA"/>
</dbReference>
<dbReference type="Pfam" id="PF13302">
    <property type="entry name" value="Acetyltransf_3"/>
    <property type="match status" value="1"/>
</dbReference>
<evidence type="ECO:0000256" key="2">
    <source>
        <dbReference type="ARBA" id="ARBA00023315"/>
    </source>
</evidence>
<dbReference type="AlphaFoldDB" id="A0A399RHR8"/>
<dbReference type="OrthoDB" id="9801669at2"/>
<evidence type="ECO:0000313" key="6">
    <source>
        <dbReference type="EMBL" id="RIJ30858.1"/>
    </source>
</evidence>
<keyword evidence="1 6" id="KW-0808">Transferase</keyword>